<reference evidence="4 5" key="1">
    <citation type="journal article" date="2014" name="Proc. Natl. Acad. Sci. U.S.A.">
        <title>Trajectory and genomic determinants of fungal-pathogen speciation and host adaptation.</title>
        <authorList>
            <person name="Hu X."/>
            <person name="Xiao G."/>
            <person name="Zheng P."/>
            <person name="Shang Y."/>
            <person name="Su Y."/>
            <person name="Zhang X."/>
            <person name="Liu X."/>
            <person name="Zhan S."/>
            <person name="St Leger R.J."/>
            <person name="Wang C."/>
        </authorList>
    </citation>
    <scope>NUCLEOTIDE SEQUENCE [LARGE SCALE GENOMIC DNA]</scope>
    <source>
        <strain evidence="4 5">ARSEF 1941</strain>
    </source>
</reference>
<dbReference type="AlphaFoldDB" id="A0A0B2WQT6"/>
<dbReference type="RefSeq" id="XP_040676396.1">
    <property type="nucleotide sequence ID" value="XM_040825632.1"/>
</dbReference>
<dbReference type="SUPFAM" id="SSF53448">
    <property type="entry name" value="Nucleotide-diphospho-sugar transferases"/>
    <property type="match status" value="1"/>
</dbReference>
<dbReference type="EMBL" id="AZHE01000024">
    <property type="protein sequence ID" value="KHN95330.1"/>
    <property type="molecule type" value="Genomic_DNA"/>
</dbReference>
<dbReference type="Proteomes" id="UP000030816">
    <property type="component" value="Unassembled WGS sequence"/>
</dbReference>
<comment type="caution">
    <text evidence="4">The sequence shown here is derived from an EMBL/GenBank/DDBJ whole genome shotgun (WGS) entry which is preliminary data.</text>
</comment>
<proteinExistence type="predicted"/>
<feature type="domain" description="Glycosyltransferase 2-like" evidence="3">
    <location>
        <begin position="182"/>
        <end position="442"/>
    </location>
</feature>
<dbReference type="STRING" id="1081103.A0A0B2WQT6"/>
<keyword evidence="2" id="KW-0812">Transmembrane</keyword>
<dbReference type="PANTHER" id="PTHR36851">
    <property type="entry name" value="UNNAMED PRODUCT"/>
    <property type="match status" value="1"/>
</dbReference>
<keyword evidence="2" id="KW-1133">Transmembrane helix</keyword>
<organism evidence="4 5">
    <name type="scientific">Metarhizium album (strain ARSEF 1941)</name>
    <dbReference type="NCBI Taxonomy" id="1081103"/>
    <lineage>
        <taxon>Eukaryota</taxon>
        <taxon>Fungi</taxon>
        <taxon>Dikarya</taxon>
        <taxon>Ascomycota</taxon>
        <taxon>Pezizomycotina</taxon>
        <taxon>Sordariomycetes</taxon>
        <taxon>Hypocreomycetidae</taxon>
        <taxon>Hypocreales</taxon>
        <taxon>Clavicipitaceae</taxon>
        <taxon>Metarhizium</taxon>
    </lineage>
</organism>
<gene>
    <name evidence="4" type="ORF">MAM_06834</name>
</gene>
<evidence type="ECO:0000313" key="4">
    <source>
        <dbReference type="EMBL" id="KHN95330.1"/>
    </source>
</evidence>
<evidence type="ECO:0000313" key="5">
    <source>
        <dbReference type="Proteomes" id="UP000030816"/>
    </source>
</evidence>
<dbReference type="PANTHER" id="PTHR36851:SF1">
    <property type="entry name" value="GLYCO_TRANS_2-LIKE DOMAIN-CONTAINING PROTEIN"/>
    <property type="match status" value="1"/>
</dbReference>
<dbReference type="OrthoDB" id="5819478at2759"/>
<evidence type="ECO:0000259" key="3">
    <source>
        <dbReference type="Pfam" id="PF13632"/>
    </source>
</evidence>
<feature type="region of interest" description="Disordered" evidence="1">
    <location>
        <begin position="1"/>
        <end position="20"/>
    </location>
</feature>
<dbReference type="Pfam" id="PF13632">
    <property type="entry name" value="Glyco_trans_2_3"/>
    <property type="match status" value="1"/>
</dbReference>
<dbReference type="InterPro" id="IPR001173">
    <property type="entry name" value="Glyco_trans_2-like"/>
</dbReference>
<evidence type="ECO:0000256" key="2">
    <source>
        <dbReference type="SAM" id="Phobius"/>
    </source>
</evidence>
<accession>A0A0B2WQT6</accession>
<name>A0A0B2WQT6_METAS</name>
<keyword evidence="5" id="KW-1185">Reference proteome</keyword>
<dbReference type="HOGENOM" id="CLU_014663_1_0_1"/>
<evidence type="ECO:0000256" key="1">
    <source>
        <dbReference type="SAM" id="MobiDB-lite"/>
    </source>
</evidence>
<feature type="transmembrane region" description="Helical" evidence="2">
    <location>
        <begin position="461"/>
        <end position="479"/>
    </location>
</feature>
<dbReference type="InterPro" id="IPR029044">
    <property type="entry name" value="Nucleotide-diphossugar_trans"/>
</dbReference>
<dbReference type="GeneID" id="63741289"/>
<protein>
    <recommendedName>
        <fullName evidence="3">Glycosyltransferase 2-like domain-containing protein</fullName>
    </recommendedName>
</protein>
<keyword evidence="2" id="KW-0472">Membrane</keyword>
<feature type="transmembrane region" description="Helical" evidence="2">
    <location>
        <begin position="423"/>
        <end position="441"/>
    </location>
</feature>
<sequence>MTKSLKKAAQSKAVEEYKKTTTRRRVSLTSISSSATLSSDTLATESNACSSMLSETSDSEIDSHTDDTEYLGNSVIHAIIIPNYKEEMDCLKETLEVLASHSQARRCYDVHLGMEQREVEAESKALKLVSEFTYKFRSIDFSIHPADIPGEAAGKGSNLAWSARKVSVKYSLGMRWNVILTGIDADSHLSPSYFTNITSMHHAYPDTASTTLYAAPIIFDRNAHSVPAIVRVADILWCAAGMSGLYKGSAIAPPTSVYSLPLALVDRVGGWDCDAEAIGEDLHMYIKCFFAVNGNLTCRTVLSPVSQSNVTGGGKGGFRGAMADIKARYKQALRHMWGALDTGFALRKAAEMWKERKQTTRTFRPLHSQGNESSLYIPDMDFTSTADESAGSGIFSDLTRDTIKEPHLERVFYLFHRLFEAHFLPVHMTILVLASALYVWLTDGNGDPHKVAWTFTLSNMLRTTGFVGVACYLFLYESFHRICVTAREKEMTRAHLADGMCFSHRSLTKNYMDYMLVPVVAPLYGAIPCAQAEICHLWTVDLVYAVSKKVTRRRRGSKDAMDIV</sequence>